<dbReference type="EMBL" id="JAUSSU010000012">
    <property type="protein sequence ID" value="MDQ0115645.1"/>
    <property type="molecule type" value="Genomic_DNA"/>
</dbReference>
<dbReference type="SUPFAM" id="SSF52540">
    <property type="entry name" value="P-loop containing nucleoside triphosphate hydrolases"/>
    <property type="match status" value="1"/>
</dbReference>
<gene>
    <name evidence="1" type="ORF">J2T15_005112</name>
</gene>
<organism evidence="1 2">
    <name type="scientific">Paenibacillus harenae</name>
    <dbReference type="NCBI Taxonomy" id="306543"/>
    <lineage>
        <taxon>Bacteria</taxon>
        <taxon>Bacillati</taxon>
        <taxon>Bacillota</taxon>
        <taxon>Bacilli</taxon>
        <taxon>Bacillales</taxon>
        <taxon>Paenibacillaceae</taxon>
        <taxon>Paenibacillus</taxon>
    </lineage>
</organism>
<evidence type="ECO:0000313" key="1">
    <source>
        <dbReference type="EMBL" id="MDQ0115645.1"/>
    </source>
</evidence>
<reference evidence="1 2" key="1">
    <citation type="submission" date="2023-07" db="EMBL/GenBank/DDBJ databases">
        <title>Sorghum-associated microbial communities from plants grown in Nebraska, USA.</title>
        <authorList>
            <person name="Schachtman D."/>
        </authorList>
    </citation>
    <scope>NUCLEOTIDE SEQUENCE [LARGE SCALE GENOMIC DNA]</scope>
    <source>
        <strain evidence="1 2">CC482</strain>
    </source>
</reference>
<dbReference type="Gene3D" id="3.40.50.300">
    <property type="entry name" value="P-loop containing nucleotide triphosphate hydrolases"/>
    <property type="match status" value="1"/>
</dbReference>
<dbReference type="Proteomes" id="UP001229346">
    <property type="component" value="Unassembled WGS sequence"/>
</dbReference>
<keyword evidence="2" id="KW-1185">Reference proteome</keyword>
<dbReference type="RefSeq" id="WP_307207464.1">
    <property type="nucleotide sequence ID" value="NZ_JAUSSU010000012.1"/>
</dbReference>
<protein>
    <submittedName>
        <fullName evidence="1">Flp pilus assembly CpaE family ATPase</fullName>
    </submittedName>
</protein>
<sequence length="282" mass="31438">MSRSEASLAAFVGTTPNIGTTSAAFATAYRMAEASIDPIAYFCLNLKSAKIHRFLGEDEPSVSLDKLRPELIAQSLTPDKLRRAASPITKLPNLHILFGNMVRDQAEFFTPEEVDHLLDVARQTFAFVILDVSAYWDNAATVCALRSADVRILVTTSALSHFQEDGKRWITQVSPLFGVTPDQYETVIIQNSHGTGGYRMKDICKELGTSSLGQFKLSESMFGQLDSGRYEEWLRGDAQGKQAMNEPAKQLMKNQGIRPIQKALRTQPWHRKLMTHRRGSSS</sequence>
<evidence type="ECO:0000313" key="2">
    <source>
        <dbReference type="Proteomes" id="UP001229346"/>
    </source>
</evidence>
<dbReference type="InterPro" id="IPR027417">
    <property type="entry name" value="P-loop_NTPase"/>
</dbReference>
<proteinExistence type="predicted"/>
<accession>A0ABT9UAB1</accession>
<comment type="caution">
    <text evidence="1">The sequence shown here is derived from an EMBL/GenBank/DDBJ whole genome shotgun (WGS) entry which is preliminary data.</text>
</comment>
<name>A0ABT9UAB1_PAEHA</name>